<feature type="compositionally biased region" description="Low complexity" evidence="1">
    <location>
        <begin position="132"/>
        <end position="179"/>
    </location>
</feature>
<dbReference type="InterPro" id="IPR010364">
    <property type="entry name" value="Uncharacterised_IM_CreD"/>
</dbReference>
<dbReference type="Pfam" id="PF06123">
    <property type="entry name" value="CreD"/>
    <property type="match status" value="2"/>
</dbReference>
<feature type="transmembrane region" description="Helical" evidence="2">
    <location>
        <begin position="407"/>
        <end position="429"/>
    </location>
</feature>
<sequence length="524" mass="57372">MQKIGTKLSLIGAVCLVFFVGLMFVSGLVSERQSYHDEVISEIKSSHVSSQILATPFLVAGHGDETHYIFPTKSDIKATSDVRDDEYKRGIYRAISYGTKVVVQQSFNAHATAHSLHTEQPAEPAQTVSPDTQTQNEQAQNQQTQNEQAQPTPSEQVATAQTVQSSQTTQATPTPATPTESVHIPKPLRLIIALSDLRGVMPTDVTVNGKSYPASFGTDNTLPHLEVALPMTLDEFMKDDFTGSGELNVQFELDVSGIGSFGVLPLGEMNTVALNSNWQNPKFHGQALPTHKSLTDNGFGATWQAHVLGVQNQKLIMELSRGIMGDFDQHTHHALMTDFIHTNDTYTKTDRSIKYALLIIMVSFGTFFLFEVIKGLRIHPIQYLLVASALLVFYLLLLSLAEHIAFLYAYIIASLACVGLIGWYACYMLGSFGRGMGFGAVLGTLYACFYAILSASGMNLLMGSVFSFVCIAVVMIATRHVDWYGMTGQDDDNKSDESDNTPPTQPPVTTTNQINPTNQETAHD</sequence>
<dbReference type="RefSeq" id="WP_115007111.1">
    <property type="nucleotide sequence ID" value="NZ_UGQU01000002.1"/>
</dbReference>
<evidence type="ECO:0000256" key="2">
    <source>
        <dbReference type="SAM" id="Phobius"/>
    </source>
</evidence>
<keyword evidence="2" id="KW-1133">Transmembrane helix</keyword>
<dbReference type="PANTHER" id="PTHR30092">
    <property type="entry name" value="INNER MEMBRANE PROTEIN CRED"/>
    <property type="match status" value="1"/>
</dbReference>
<dbReference type="PANTHER" id="PTHR30092:SF0">
    <property type="entry name" value="INNER MEMBRANE PROTEIN CRED"/>
    <property type="match status" value="1"/>
</dbReference>
<reference evidence="3 4" key="1">
    <citation type="submission" date="2018-06" db="EMBL/GenBank/DDBJ databases">
        <authorList>
            <consortium name="Pathogen Informatics"/>
            <person name="Doyle S."/>
        </authorList>
    </citation>
    <scope>NUCLEOTIDE SEQUENCE [LARGE SCALE GENOMIC DNA]</scope>
    <source>
        <strain evidence="3 4">NCTC10359</strain>
    </source>
</reference>
<feature type="region of interest" description="Disordered" evidence="1">
    <location>
        <begin position="489"/>
        <end position="524"/>
    </location>
</feature>
<evidence type="ECO:0000313" key="4">
    <source>
        <dbReference type="Proteomes" id="UP000254437"/>
    </source>
</evidence>
<dbReference type="GO" id="GO:0005886">
    <property type="term" value="C:plasma membrane"/>
    <property type="evidence" value="ECO:0007669"/>
    <property type="project" value="TreeGrafter"/>
</dbReference>
<accession>A0A378TTD4</accession>
<evidence type="ECO:0000256" key="1">
    <source>
        <dbReference type="SAM" id="MobiDB-lite"/>
    </source>
</evidence>
<dbReference type="Proteomes" id="UP000254437">
    <property type="component" value="Unassembled WGS sequence"/>
</dbReference>
<evidence type="ECO:0000313" key="3">
    <source>
        <dbReference type="EMBL" id="STZ63122.1"/>
    </source>
</evidence>
<feature type="transmembrane region" description="Helical" evidence="2">
    <location>
        <begin position="436"/>
        <end position="453"/>
    </location>
</feature>
<gene>
    <name evidence="3" type="primary">creD</name>
    <name evidence="3" type="ORF">NCTC10359_01537</name>
</gene>
<keyword evidence="2" id="KW-0472">Membrane</keyword>
<name>A0A378TTD4_MORLA</name>
<feature type="transmembrane region" description="Helical" evidence="2">
    <location>
        <begin position="380"/>
        <end position="401"/>
    </location>
</feature>
<dbReference type="STRING" id="477.A9309_11435"/>
<feature type="transmembrane region" description="Helical" evidence="2">
    <location>
        <begin position="355"/>
        <end position="373"/>
    </location>
</feature>
<proteinExistence type="predicted"/>
<keyword evidence="2" id="KW-0812">Transmembrane</keyword>
<dbReference type="NCBIfam" id="NF008712">
    <property type="entry name" value="PRK11715.1-1"/>
    <property type="match status" value="1"/>
</dbReference>
<organism evidence="3 4">
    <name type="scientific">Moraxella lacunata</name>
    <dbReference type="NCBI Taxonomy" id="477"/>
    <lineage>
        <taxon>Bacteria</taxon>
        <taxon>Pseudomonadati</taxon>
        <taxon>Pseudomonadota</taxon>
        <taxon>Gammaproteobacteria</taxon>
        <taxon>Moraxellales</taxon>
        <taxon>Moraxellaceae</taxon>
        <taxon>Moraxella</taxon>
    </lineage>
</organism>
<dbReference type="AlphaFoldDB" id="A0A378TTD4"/>
<feature type="compositionally biased region" description="Low complexity" evidence="1">
    <location>
        <begin position="507"/>
        <end position="524"/>
    </location>
</feature>
<feature type="transmembrane region" description="Helical" evidence="2">
    <location>
        <begin position="459"/>
        <end position="477"/>
    </location>
</feature>
<protein>
    <submittedName>
        <fullName evidence="3">Inner membrane protein CreD</fullName>
    </submittedName>
</protein>
<dbReference type="EMBL" id="UGQU01000002">
    <property type="protein sequence ID" value="STZ63122.1"/>
    <property type="molecule type" value="Genomic_DNA"/>
</dbReference>
<feature type="region of interest" description="Disordered" evidence="1">
    <location>
        <begin position="113"/>
        <end position="183"/>
    </location>
</feature>